<dbReference type="SFLD" id="SFLDG01129">
    <property type="entry name" value="C1.5:_HAD__Beta-PGM__Phosphata"/>
    <property type="match status" value="1"/>
</dbReference>
<dbReference type="AlphaFoldDB" id="A0A7J5B8U2"/>
<gene>
    <name evidence="5" type="ORF">F8O05_12190</name>
</gene>
<reference evidence="5 6" key="1">
    <citation type="submission" date="2019-09" db="EMBL/GenBank/DDBJ databases">
        <title>Phylogeny of genus Pseudoclavibacter and closely related genus.</title>
        <authorList>
            <person name="Li Y."/>
        </authorList>
    </citation>
    <scope>NUCLEOTIDE SEQUENCE [LARGE SCALE GENOMIC DNA]</scope>
    <source>
        <strain evidence="5 6">KCTC 13959</strain>
    </source>
</reference>
<dbReference type="InterPro" id="IPR023198">
    <property type="entry name" value="PGP-like_dom2"/>
</dbReference>
<dbReference type="EMBL" id="WBKB01000008">
    <property type="protein sequence ID" value="KAB1641698.1"/>
    <property type="molecule type" value="Genomic_DNA"/>
</dbReference>
<dbReference type="Proteomes" id="UP000433493">
    <property type="component" value="Unassembled WGS sequence"/>
</dbReference>
<dbReference type="Gene3D" id="3.40.50.1000">
    <property type="entry name" value="HAD superfamily/HAD-like"/>
    <property type="match status" value="1"/>
</dbReference>
<evidence type="ECO:0000256" key="4">
    <source>
        <dbReference type="ARBA" id="ARBA00022842"/>
    </source>
</evidence>
<dbReference type="InterPro" id="IPR051600">
    <property type="entry name" value="Beta-PGM-like"/>
</dbReference>
<dbReference type="GO" id="GO:0046872">
    <property type="term" value="F:metal ion binding"/>
    <property type="evidence" value="ECO:0007669"/>
    <property type="project" value="UniProtKB-KW"/>
</dbReference>
<keyword evidence="3" id="KW-0479">Metal-binding</keyword>
<proteinExistence type="inferred from homology"/>
<evidence type="ECO:0000256" key="3">
    <source>
        <dbReference type="ARBA" id="ARBA00022723"/>
    </source>
</evidence>
<dbReference type="SUPFAM" id="SSF56784">
    <property type="entry name" value="HAD-like"/>
    <property type="match status" value="1"/>
</dbReference>
<dbReference type="NCBIfam" id="TIGR01509">
    <property type="entry name" value="HAD-SF-IA-v3"/>
    <property type="match status" value="1"/>
</dbReference>
<dbReference type="Pfam" id="PF00702">
    <property type="entry name" value="Hydrolase"/>
    <property type="match status" value="1"/>
</dbReference>
<keyword evidence="6" id="KW-1185">Reference proteome</keyword>
<dbReference type="GO" id="GO:0003824">
    <property type="term" value="F:catalytic activity"/>
    <property type="evidence" value="ECO:0007669"/>
    <property type="project" value="UniProtKB-ARBA"/>
</dbReference>
<evidence type="ECO:0000256" key="2">
    <source>
        <dbReference type="ARBA" id="ARBA00006171"/>
    </source>
</evidence>
<dbReference type="PANTHER" id="PTHR46193">
    <property type="entry name" value="6-PHOSPHOGLUCONATE PHOSPHATASE"/>
    <property type="match status" value="1"/>
</dbReference>
<comment type="cofactor">
    <cofactor evidence="1">
        <name>Mg(2+)</name>
        <dbReference type="ChEBI" id="CHEBI:18420"/>
    </cofactor>
</comment>
<sequence>MSILTQASDLLPQGGPATAAIFDFDGVLVDSESRWLRTIEQFLTQHGNDAGGAERFRGVTLEQAIELICTDRDDLKLRQHELLQELDENYRREIAGITAPIVAAANFVARLRPWLPLVVASNGSRRDVQLMLAATGLADAFQGVFTIDDVPAGKPAPDLYLAARQSVDSRGAQTLAFDDSPVGVAAAKAAGCVVVGVNADPRIALDSDLRIGSFAELEFDSELRRIRSSGR</sequence>
<dbReference type="InterPro" id="IPR023214">
    <property type="entry name" value="HAD_sf"/>
</dbReference>
<organism evidence="5 6">
    <name type="scientific">Gulosibacter chungangensis</name>
    <dbReference type="NCBI Taxonomy" id="979746"/>
    <lineage>
        <taxon>Bacteria</taxon>
        <taxon>Bacillati</taxon>
        <taxon>Actinomycetota</taxon>
        <taxon>Actinomycetes</taxon>
        <taxon>Micrococcales</taxon>
        <taxon>Microbacteriaceae</taxon>
        <taxon>Gulosibacter</taxon>
    </lineage>
</organism>
<dbReference type="OrthoDB" id="9812856at2"/>
<evidence type="ECO:0000313" key="5">
    <source>
        <dbReference type="EMBL" id="KAB1641698.1"/>
    </source>
</evidence>
<dbReference type="SFLD" id="SFLDS00003">
    <property type="entry name" value="Haloacid_Dehalogenase"/>
    <property type="match status" value="1"/>
</dbReference>
<dbReference type="Gene3D" id="1.10.150.240">
    <property type="entry name" value="Putative phosphatase, domain 2"/>
    <property type="match status" value="1"/>
</dbReference>
<keyword evidence="4" id="KW-0460">Magnesium</keyword>
<evidence type="ECO:0000313" key="6">
    <source>
        <dbReference type="Proteomes" id="UP000433493"/>
    </source>
</evidence>
<comment type="similarity">
    <text evidence="2">Belongs to the HAD-like hydrolase superfamily. CbbY/CbbZ/Gph/YieH family.</text>
</comment>
<dbReference type="PANTHER" id="PTHR46193:SF10">
    <property type="entry name" value="6-PHOSPHOGLUCONATE PHOSPHATASE"/>
    <property type="match status" value="1"/>
</dbReference>
<evidence type="ECO:0000256" key="1">
    <source>
        <dbReference type="ARBA" id="ARBA00001946"/>
    </source>
</evidence>
<name>A0A7J5B8U2_9MICO</name>
<dbReference type="InterPro" id="IPR036412">
    <property type="entry name" value="HAD-like_sf"/>
</dbReference>
<dbReference type="InterPro" id="IPR006439">
    <property type="entry name" value="HAD-SF_hydro_IA"/>
</dbReference>
<protein>
    <submittedName>
        <fullName evidence="5">HAD family phosphatase</fullName>
    </submittedName>
</protein>
<comment type="caution">
    <text evidence="5">The sequence shown here is derived from an EMBL/GenBank/DDBJ whole genome shotgun (WGS) entry which is preliminary data.</text>
</comment>
<dbReference type="RefSeq" id="WP_158053017.1">
    <property type="nucleotide sequence ID" value="NZ_WBKB01000008.1"/>
</dbReference>
<accession>A0A7J5B8U2</accession>